<evidence type="ECO:0000313" key="1">
    <source>
        <dbReference type="EMBL" id="VDC96848.1"/>
    </source>
</evidence>
<dbReference type="EMBL" id="LR031872">
    <property type="protein sequence ID" value="VDC96848.1"/>
    <property type="molecule type" value="Genomic_DNA"/>
</dbReference>
<proteinExistence type="predicted"/>
<reference evidence="1" key="1">
    <citation type="submission" date="2018-11" db="EMBL/GenBank/DDBJ databases">
        <authorList>
            <consortium name="Genoscope - CEA"/>
            <person name="William W."/>
        </authorList>
    </citation>
    <scope>NUCLEOTIDE SEQUENCE</scope>
</reference>
<protein>
    <submittedName>
        <fullName evidence="1">Uncharacterized protein</fullName>
    </submittedName>
</protein>
<gene>
    <name evidence="1" type="ORF">BOLC3T19245H</name>
</gene>
<sequence>MKWRWTKKLWSNLLMHRTGPPPVSTFCMSLRIP</sequence>
<accession>A0A3P6BLL4</accession>
<organism evidence="1">
    <name type="scientific">Brassica oleracea</name>
    <name type="common">Wild cabbage</name>
    <dbReference type="NCBI Taxonomy" id="3712"/>
    <lineage>
        <taxon>Eukaryota</taxon>
        <taxon>Viridiplantae</taxon>
        <taxon>Streptophyta</taxon>
        <taxon>Embryophyta</taxon>
        <taxon>Tracheophyta</taxon>
        <taxon>Spermatophyta</taxon>
        <taxon>Magnoliopsida</taxon>
        <taxon>eudicotyledons</taxon>
        <taxon>Gunneridae</taxon>
        <taxon>Pentapetalae</taxon>
        <taxon>rosids</taxon>
        <taxon>malvids</taxon>
        <taxon>Brassicales</taxon>
        <taxon>Brassicaceae</taxon>
        <taxon>Brassiceae</taxon>
        <taxon>Brassica</taxon>
    </lineage>
</organism>
<dbReference type="AlphaFoldDB" id="A0A3P6BLL4"/>
<name>A0A3P6BLL4_BRAOL</name>